<reference evidence="2 3" key="1">
    <citation type="submission" date="2024-07" db="EMBL/GenBank/DDBJ databases">
        <title>Section-level genome sequencing and comparative genomics of Aspergillus sections Usti and Cavernicolus.</title>
        <authorList>
            <consortium name="Lawrence Berkeley National Laboratory"/>
            <person name="Nybo J.L."/>
            <person name="Vesth T.C."/>
            <person name="Theobald S."/>
            <person name="Frisvad J.C."/>
            <person name="Larsen T.O."/>
            <person name="Kjaerboelling I."/>
            <person name="Rothschild-Mancinelli K."/>
            <person name="Lyhne E.K."/>
            <person name="Kogle M.E."/>
            <person name="Barry K."/>
            <person name="Clum A."/>
            <person name="Na H."/>
            <person name="Ledsgaard L."/>
            <person name="Lin J."/>
            <person name="Lipzen A."/>
            <person name="Kuo A."/>
            <person name="Riley R."/>
            <person name="Mondo S."/>
            <person name="Labutti K."/>
            <person name="Haridas S."/>
            <person name="Pangalinan J."/>
            <person name="Salamov A.A."/>
            <person name="Simmons B.A."/>
            <person name="Magnuson J.K."/>
            <person name="Chen J."/>
            <person name="Drula E."/>
            <person name="Henrissat B."/>
            <person name="Wiebenga A."/>
            <person name="Lubbers R.J."/>
            <person name="Gomes A.C."/>
            <person name="Makela M.R."/>
            <person name="Stajich J."/>
            <person name="Grigoriev I.V."/>
            <person name="Mortensen U.H."/>
            <person name="De Vries R.P."/>
            <person name="Baker S.E."/>
            <person name="Andersen M.R."/>
        </authorList>
    </citation>
    <scope>NUCLEOTIDE SEQUENCE [LARGE SCALE GENOMIC DNA]</scope>
    <source>
        <strain evidence="2 3">CBS 588.65</strain>
    </source>
</reference>
<dbReference type="EMBL" id="JBFXLT010000016">
    <property type="protein sequence ID" value="KAL2817841.1"/>
    <property type="molecule type" value="Genomic_DNA"/>
</dbReference>
<keyword evidence="3" id="KW-1185">Reference proteome</keyword>
<evidence type="ECO:0000313" key="2">
    <source>
        <dbReference type="EMBL" id="KAL2817841.1"/>
    </source>
</evidence>
<sequence>MSFGGPAGGITPVKPTPPERGSFPLDHDGNLPSDPTLYTDPIPTLHPSIPKPKIDPLLHTTPCRSSHSYNNHYVLTKMNRRM</sequence>
<comment type="caution">
    <text evidence="2">The sequence shown here is derived from an EMBL/GenBank/DDBJ whole genome shotgun (WGS) entry which is preliminary data.</text>
</comment>
<evidence type="ECO:0000256" key="1">
    <source>
        <dbReference type="SAM" id="MobiDB-lite"/>
    </source>
</evidence>
<name>A0ABR4HR18_9EURO</name>
<accession>A0ABR4HR18</accession>
<gene>
    <name evidence="2" type="ORF">BJX63DRAFT_385126</name>
</gene>
<protein>
    <submittedName>
        <fullName evidence="2">Uncharacterized protein</fullName>
    </submittedName>
</protein>
<organism evidence="2 3">
    <name type="scientific">Aspergillus granulosus</name>
    <dbReference type="NCBI Taxonomy" id="176169"/>
    <lineage>
        <taxon>Eukaryota</taxon>
        <taxon>Fungi</taxon>
        <taxon>Dikarya</taxon>
        <taxon>Ascomycota</taxon>
        <taxon>Pezizomycotina</taxon>
        <taxon>Eurotiomycetes</taxon>
        <taxon>Eurotiomycetidae</taxon>
        <taxon>Eurotiales</taxon>
        <taxon>Aspergillaceae</taxon>
        <taxon>Aspergillus</taxon>
        <taxon>Aspergillus subgen. Nidulantes</taxon>
    </lineage>
</organism>
<dbReference type="Proteomes" id="UP001610334">
    <property type="component" value="Unassembled WGS sequence"/>
</dbReference>
<evidence type="ECO:0000313" key="3">
    <source>
        <dbReference type="Proteomes" id="UP001610334"/>
    </source>
</evidence>
<proteinExistence type="predicted"/>
<feature type="region of interest" description="Disordered" evidence="1">
    <location>
        <begin position="1"/>
        <end position="62"/>
    </location>
</feature>